<protein>
    <submittedName>
        <fullName evidence="2">Transposase</fullName>
    </submittedName>
</protein>
<dbReference type="Proteomes" id="UP000019805">
    <property type="component" value="Chromosome"/>
</dbReference>
<dbReference type="PANTHER" id="PTHR35586">
    <property type="entry name" value="SLL1691 PROTEIN"/>
    <property type="match status" value="1"/>
</dbReference>
<accession>W8X697</accession>
<reference evidence="2 3" key="1">
    <citation type="journal article" date="2014" name="BMC Microbiol.">
        <title>The oxygen-independent metabolism of cyclic monoterpenes in Castellaniella defragrans 65Phen.</title>
        <authorList>
            <person name="Petasch J."/>
            <person name="Disch E.M."/>
            <person name="Markert S."/>
            <person name="Becher D."/>
            <person name="Schweder T."/>
            <person name="Huttel B."/>
            <person name="Reinhardt R."/>
            <person name="Harder J."/>
        </authorList>
    </citation>
    <scope>NUCLEOTIDE SEQUENCE [LARGE SCALE GENOMIC DNA]</scope>
    <source>
        <strain evidence="2">65Phen</strain>
    </source>
</reference>
<organism evidence="2 3">
    <name type="scientific">Castellaniella defragrans (strain DSM 12143 / CCUG 39792 / 65Phen)</name>
    <name type="common">Alcaligenes defragrans</name>
    <dbReference type="NCBI Taxonomy" id="1437824"/>
    <lineage>
        <taxon>Bacteria</taxon>
        <taxon>Pseudomonadati</taxon>
        <taxon>Pseudomonadota</taxon>
        <taxon>Betaproteobacteria</taxon>
        <taxon>Burkholderiales</taxon>
        <taxon>Alcaligenaceae</taxon>
        <taxon>Castellaniella</taxon>
    </lineage>
</organism>
<evidence type="ECO:0000313" key="3">
    <source>
        <dbReference type="Proteomes" id="UP000019805"/>
    </source>
</evidence>
<feature type="domain" description="DUF4351" evidence="1">
    <location>
        <begin position="86"/>
        <end position="140"/>
    </location>
</feature>
<dbReference type="EMBL" id="HG916765">
    <property type="protein sequence ID" value="CDM26086.1"/>
    <property type="molecule type" value="Genomic_DNA"/>
</dbReference>
<gene>
    <name evidence="2" type="ORF">BN940_18281</name>
</gene>
<dbReference type="eggNOG" id="COG5464">
    <property type="taxonomic scope" value="Bacteria"/>
</dbReference>
<dbReference type="RefSeq" id="WP_052356002.1">
    <property type="nucleotide sequence ID" value="NZ_HG916765.1"/>
</dbReference>
<dbReference type="PATRIC" id="fig|1437824.5.peg.3606"/>
<dbReference type="HOGENOM" id="CLU_071039_2_1_4"/>
<dbReference type="STRING" id="1437824.BN940_18281"/>
<proteinExistence type="predicted"/>
<dbReference type="AlphaFoldDB" id="W8X697"/>
<keyword evidence="3" id="KW-1185">Reference proteome</keyword>
<dbReference type="PANTHER" id="PTHR35586:SF1">
    <property type="entry name" value="SLL1691 PROTEIN"/>
    <property type="match status" value="1"/>
</dbReference>
<dbReference type="InterPro" id="IPR025587">
    <property type="entry name" value="DUF4351"/>
</dbReference>
<dbReference type="OrthoDB" id="8626097at2"/>
<name>W8X697_CASD6</name>
<dbReference type="Pfam" id="PF14261">
    <property type="entry name" value="DUF4351"/>
    <property type="match status" value="1"/>
</dbReference>
<sequence>MAQLQALRYKGGAQRVELTVSLVRMLYGYGYDREHIQPLLRLIEWMLRLPAQQEPAYLAAVERLEQERKMSYVMIAERRGIAKGLEQGQVKGQADLLLRQIQKRFGAVDAAVEQRIRTAGADDLEAWSLNILDATTLEDVFRG</sequence>
<evidence type="ECO:0000259" key="1">
    <source>
        <dbReference type="Pfam" id="PF14261"/>
    </source>
</evidence>
<dbReference type="KEGG" id="cdn:BN940_18281"/>
<evidence type="ECO:0000313" key="2">
    <source>
        <dbReference type="EMBL" id="CDM26086.1"/>
    </source>
</evidence>